<dbReference type="Proteomes" id="UP000199137">
    <property type="component" value="Unassembled WGS sequence"/>
</dbReference>
<reference evidence="3 6" key="2">
    <citation type="submission" date="2020-01" db="EMBL/GenBank/DDBJ databases">
        <title>Insect and environment-associated Actinomycetes.</title>
        <authorList>
            <person name="Currrie C."/>
            <person name="Chevrette M."/>
            <person name="Carlson C."/>
            <person name="Stubbendieck R."/>
            <person name="Wendt-Pienkowski E."/>
        </authorList>
    </citation>
    <scope>NUCLEOTIDE SEQUENCE [LARGE SCALE GENOMIC DNA]</scope>
    <source>
        <strain evidence="3 6">SID8386</strain>
    </source>
</reference>
<keyword evidence="6" id="KW-1185">Reference proteome</keyword>
<dbReference type="PANTHER" id="PTHR38441">
    <property type="entry name" value="INTEGRAL MEMBRANE PROTEIN-RELATED"/>
    <property type="match status" value="1"/>
</dbReference>
<feature type="transmembrane region" description="Helical" evidence="2">
    <location>
        <begin position="63"/>
        <end position="84"/>
    </location>
</feature>
<dbReference type="EMBL" id="JAAGNC010000154">
    <property type="protein sequence ID" value="NEC59832.1"/>
    <property type="molecule type" value="Genomic_DNA"/>
</dbReference>
<dbReference type="Proteomes" id="UP000470404">
    <property type="component" value="Unassembled WGS sequence"/>
</dbReference>
<protein>
    <submittedName>
        <fullName evidence="3">DUF485 domain-containing protein</fullName>
    </submittedName>
    <submittedName>
        <fullName evidence="4">Uncharacterized membrane protein, DUF485 family</fullName>
    </submittedName>
</protein>
<dbReference type="RefSeq" id="WP_067595781.1">
    <property type="nucleotide sequence ID" value="NZ_FOWC01000005.1"/>
</dbReference>
<dbReference type="InterPro" id="IPR007436">
    <property type="entry name" value="DUF485"/>
</dbReference>
<evidence type="ECO:0000256" key="2">
    <source>
        <dbReference type="SAM" id="Phobius"/>
    </source>
</evidence>
<evidence type="ECO:0000313" key="3">
    <source>
        <dbReference type="EMBL" id="NEC59832.1"/>
    </source>
</evidence>
<dbReference type="Pfam" id="PF04341">
    <property type="entry name" value="DUF485"/>
    <property type="match status" value="1"/>
</dbReference>
<dbReference type="STRING" id="112413.SAMN05421854_105533"/>
<reference evidence="4 5" key="1">
    <citation type="submission" date="2016-10" db="EMBL/GenBank/DDBJ databases">
        <authorList>
            <person name="de Groot N.N."/>
        </authorList>
    </citation>
    <scope>NUCLEOTIDE SEQUENCE [LARGE SCALE GENOMIC DNA]</scope>
    <source>
        <strain evidence="4 5">DSM 44637</strain>
    </source>
</reference>
<evidence type="ECO:0000256" key="1">
    <source>
        <dbReference type="SAM" id="MobiDB-lite"/>
    </source>
</evidence>
<name>A0A1I5R2N1_9PSEU</name>
<dbReference type="AlphaFoldDB" id="A0A1I5R2N1"/>
<feature type="region of interest" description="Disordered" evidence="1">
    <location>
        <begin position="29"/>
        <end position="50"/>
    </location>
</feature>
<accession>A0A1I5R2N1</accession>
<feature type="transmembrane region" description="Helical" evidence="2">
    <location>
        <begin position="96"/>
        <end position="119"/>
    </location>
</feature>
<evidence type="ECO:0000313" key="5">
    <source>
        <dbReference type="Proteomes" id="UP000199137"/>
    </source>
</evidence>
<dbReference type="OrthoDB" id="3543412at2"/>
<evidence type="ECO:0000313" key="6">
    <source>
        <dbReference type="Proteomes" id="UP000470404"/>
    </source>
</evidence>
<evidence type="ECO:0000313" key="4">
    <source>
        <dbReference type="EMBL" id="SFP52814.1"/>
    </source>
</evidence>
<sequence length="146" mass="16154">MHNVARTTGPAAAAEDTGQMPALFDRAEGDAAPRGRRRTSGPDYEQIQRSPQFRSLRSRFRRFVFPMSIGFFVWYLAYVVLAAYAGEFMSTPVFGLVNVGMLLGLGQFVTTAVITALYVRFADREMDPRAAEIRAQATPVTEGTPQ</sequence>
<proteinExistence type="predicted"/>
<keyword evidence="2" id="KW-0472">Membrane</keyword>
<keyword evidence="2" id="KW-1133">Transmembrane helix</keyword>
<dbReference type="EMBL" id="FOWC01000005">
    <property type="protein sequence ID" value="SFP52814.1"/>
    <property type="molecule type" value="Genomic_DNA"/>
</dbReference>
<gene>
    <name evidence="3" type="ORF">G3I59_30685</name>
    <name evidence="4" type="ORF">SAMN05421854_105533</name>
</gene>
<keyword evidence="2" id="KW-0812">Transmembrane</keyword>
<dbReference type="PANTHER" id="PTHR38441:SF1">
    <property type="entry name" value="MEMBRANE PROTEIN"/>
    <property type="match status" value="1"/>
</dbReference>
<organism evidence="4 5">
    <name type="scientific">Amycolatopsis rubida</name>
    <dbReference type="NCBI Taxonomy" id="112413"/>
    <lineage>
        <taxon>Bacteria</taxon>
        <taxon>Bacillati</taxon>
        <taxon>Actinomycetota</taxon>
        <taxon>Actinomycetes</taxon>
        <taxon>Pseudonocardiales</taxon>
        <taxon>Pseudonocardiaceae</taxon>
        <taxon>Amycolatopsis</taxon>
    </lineage>
</organism>